<dbReference type="EMBL" id="MT422786">
    <property type="protein sequence ID" value="QKN88241.1"/>
    <property type="molecule type" value="Genomic_DNA"/>
</dbReference>
<evidence type="ECO:0000313" key="3">
    <source>
        <dbReference type="Proteomes" id="UP000509405"/>
    </source>
</evidence>
<accession>A0A6M9Z5J0</accession>
<organism evidence="2 3">
    <name type="scientific">Bacillus phage Novomoskovsk</name>
    <dbReference type="NCBI Taxonomy" id="2736258"/>
    <lineage>
        <taxon>Viruses</taxon>
        <taxon>Duplodnaviria</taxon>
        <taxon>Heunggongvirae</taxon>
        <taxon>Uroviricota</taxon>
        <taxon>Caudoviricetes</taxon>
        <taxon>Ehrlichviridae</taxon>
        <taxon>Andromedavirus</taxon>
        <taxon>Andromedavirus novomoskovsk</taxon>
    </lineage>
</organism>
<name>A0A6M9Z5J0_9CAUD</name>
<reference evidence="2 3" key="1">
    <citation type="submission" date="2020-05" db="EMBL/GenBank/DDBJ databases">
        <authorList>
            <person name="Piligrimova E."/>
            <person name="Kazantseva O."/>
            <person name="Skorynina A."/>
            <person name="Shadrin A."/>
        </authorList>
    </citation>
    <scope>NUCLEOTIDE SEQUENCE [LARGE SCALE GENOMIC DNA]</scope>
</reference>
<sequence>MILFTLWIVLVLNIAAGLHCAVNAVNNKGVESVASIISLFVHVVVSVVLYHIVIYGGFNL</sequence>
<keyword evidence="1" id="KW-0472">Membrane</keyword>
<keyword evidence="3" id="KW-1185">Reference proteome</keyword>
<evidence type="ECO:0000256" key="1">
    <source>
        <dbReference type="SAM" id="Phobius"/>
    </source>
</evidence>
<evidence type="ECO:0000313" key="2">
    <source>
        <dbReference type="EMBL" id="QKN88241.1"/>
    </source>
</evidence>
<feature type="transmembrane region" description="Helical" evidence="1">
    <location>
        <begin position="36"/>
        <end position="58"/>
    </location>
</feature>
<keyword evidence="1" id="KW-0812">Transmembrane</keyword>
<protein>
    <submittedName>
        <fullName evidence="2">Uncharacterized protein</fullName>
    </submittedName>
</protein>
<keyword evidence="1" id="KW-1133">Transmembrane helix</keyword>
<proteinExistence type="predicted"/>
<gene>
    <name evidence="2" type="ORF">Novomoskovsk_53</name>
</gene>
<dbReference type="Proteomes" id="UP000509405">
    <property type="component" value="Segment"/>
</dbReference>